<dbReference type="AlphaFoldDB" id="A0A642BVB1"/>
<name>A0A642BVB1_BACOV</name>
<accession>A0A642BVB1</accession>
<proteinExistence type="predicted"/>
<reference evidence="2" key="1">
    <citation type="journal article" date="2019" name="Nat. Med.">
        <title>A library of human gut bacterial isolates paired with longitudinal multiomics data enables mechanistic microbiome research.</title>
        <authorList>
            <person name="Poyet M."/>
            <person name="Groussin M."/>
            <person name="Gibbons S.M."/>
            <person name="Avila-Pacheco J."/>
            <person name="Jiang X."/>
            <person name="Kearney S.M."/>
            <person name="Perrotta A.R."/>
            <person name="Berdy B."/>
            <person name="Zhao S."/>
            <person name="Lieberman T.D."/>
            <person name="Swanson P.K."/>
            <person name="Smith M."/>
            <person name="Roesemann S."/>
            <person name="Alexander J.E."/>
            <person name="Rich S.A."/>
            <person name="Livny J."/>
            <person name="Vlamakis H."/>
            <person name="Clish C."/>
            <person name="Bullock K."/>
            <person name="Deik A."/>
            <person name="Scott J."/>
            <person name="Pierce K.A."/>
            <person name="Xavier R.J."/>
            <person name="Alm E.J."/>
        </authorList>
    </citation>
    <scope>NUCLEOTIDE SEQUENCE</scope>
    <source>
        <strain evidence="2">BIOML-A16</strain>
    </source>
</reference>
<keyword evidence="1" id="KW-0812">Transmembrane</keyword>
<sequence length="94" mass="11049">MKLFKSRKTYYLYNPNTLSYERVYPSAKDRFFGVLRHLSIGIVIGVGIFFIFSRTFDSPVESLLKKENKLLQTQYEVLPLRLNNALEVLDDIQQ</sequence>
<feature type="transmembrane region" description="Helical" evidence="1">
    <location>
        <begin position="31"/>
        <end position="52"/>
    </location>
</feature>
<evidence type="ECO:0000313" key="2">
    <source>
        <dbReference type="EMBL" id="KAA4626864.1"/>
    </source>
</evidence>
<keyword evidence="1" id="KW-0472">Membrane</keyword>
<keyword evidence="1" id="KW-1133">Transmembrane helix</keyword>
<protein>
    <submittedName>
        <fullName evidence="2">M23 family peptidase</fullName>
    </submittedName>
</protein>
<gene>
    <name evidence="2" type="ORF">F3B52_28655</name>
</gene>
<organism evidence="2">
    <name type="scientific">Bacteroides ovatus</name>
    <dbReference type="NCBI Taxonomy" id="28116"/>
    <lineage>
        <taxon>Bacteria</taxon>
        <taxon>Pseudomonadati</taxon>
        <taxon>Bacteroidota</taxon>
        <taxon>Bacteroidia</taxon>
        <taxon>Bacteroidales</taxon>
        <taxon>Bacteroidaceae</taxon>
        <taxon>Bacteroides</taxon>
    </lineage>
</organism>
<feature type="non-terminal residue" evidence="2">
    <location>
        <position position="94"/>
    </location>
</feature>
<dbReference type="EMBL" id="VWFQ01000309">
    <property type="protein sequence ID" value="KAA4626864.1"/>
    <property type="molecule type" value="Genomic_DNA"/>
</dbReference>
<evidence type="ECO:0000256" key="1">
    <source>
        <dbReference type="SAM" id="Phobius"/>
    </source>
</evidence>
<comment type="caution">
    <text evidence="2">The sequence shown here is derived from an EMBL/GenBank/DDBJ whole genome shotgun (WGS) entry which is preliminary data.</text>
</comment>